<gene>
    <name evidence="2" type="ORF">HII31_00849</name>
</gene>
<reference evidence="2" key="1">
    <citation type="submission" date="2020-04" db="EMBL/GenBank/DDBJ databases">
        <title>Draft genome resource of the tomato pathogen Pseudocercospora fuligena.</title>
        <authorList>
            <person name="Zaccaron A."/>
        </authorList>
    </citation>
    <scope>NUCLEOTIDE SEQUENCE</scope>
    <source>
        <strain evidence="2">PF001</strain>
    </source>
</reference>
<protein>
    <submittedName>
        <fullName evidence="2">Uncharacterized protein</fullName>
    </submittedName>
</protein>
<proteinExistence type="predicted"/>
<feature type="compositionally biased region" description="Basic and acidic residues" evidence="1">
    <location>
        <begin position="70"/>
        <end position="97"/>
    </location>
</feature>
<organism evidence="2 3">
    <name type="scientific">Pseudocercospora fuligena</name>
    <dbReference type="NCBI Taxonomy" id="685502"/>
    <lineage>
        <taxon>Eukaryota</taxon>
        <taxon>Fungi</taxon>
        <taxon>Dikarya</taxon>
        <taxon>Ascomycota</taxon>
        <taxon>Pezizomycotina</taxon>
        <taxon>Dothideomycetes</taxon>
        <taxon>Dothideomycetidae</taxon>
        <taxon>Mycosphaerellales</taxon>
        <taxon>Mycosphaerellaceae</taxon>
        <taxon>Pseudocercospora</taxon>
    </lineage>
</organism>
<dbReference type="AlphaFoldDB" id="A0A8H6RTT3"/>
<sequence length="149" mass="15787">MALAPHIRKKMAEDAAAAAAITGTTTATTAEVNTATTGKDQLPKPAHASKLVRATHTDSGGATAMAQKHIGNESKTSDSSDGIMDRSKAFAKKRDAAMKPSHPGAGYECYQNVKPDVDTKEADNDDWVAINEDDLDEAEYDFCGCAEKE</sequence>
<name>A0A8H6RTT3_9PEZI</name>
<comment type="caution">
    <text evidence="2">The sequence shown here is derived from an EMBL/GenBank/DDBJ whole genome shotgun (WGS) entry which is preliminary data.</text>
</comment>
<dbReference type="Proteomes" id="UP000660729">
    <property type="component" value="Unassembled WGS sequence"/>
</dbReference>
<evidence type="ECO:0000313" key="2">
    <source>
        <dbReference type="EMBL" id="KAF7197760.1"/>
    </source>
</evidence>
<dbReference type="EMBL" id="JABCIY010000007">
    <property type="protein sequence ID" value="KAF7197760.1"/>
    <property type="molecule type" value="Genomic_DNA"/>
</dbReference>
<feature type="region of interest" description="Disordered" evidence="1">
    <location>
        <begin position="22"/>
        <end position="109"/>
    </location>
</feature>
<keyword evidence="3" id="KW-1185">Reference proteome</keyword>
<accession>A0A8H6RTT3</accession>
<evidence type="ECO:0000256" key="1">
    <source>
        <dbReference type="SAM" id="MobiDB-lite"/>
    </source>
</evidence>
<dbReference type="OrthoDB" id="10440223at2759"/>
<evidence type="ECO:0000313" key="3">
    <source>
        <dbReference type="Proteomes" id="UP000660729"/>
    </source>
</evidence>
<feature type="compositionally biased region" description="Low complexity" evidence="1">
    <location>
        <begin position="22"/>
        <end position="37"/>
    </location>
</feature>